<dbReference type="AlphaFoldDB" id="A0A1C3ZCJ4"/>
<sequence>MSMMLDYLDKLGKLESYLTYLSISQAVKRYIYHKWKSYLSIVISSNDKLKLGRKTSKK</sequence>
<organism evidence="1 2">
    <name type="scientific">Gilliamella bombicola</name>
    <dbReference type="NCBI Taxonomy" id="1798182"/>
    <lineage>
        <taxon>Bacteria</taxon>
        <taxon>Pseudomonadati</taxon>
        <taxon>Pseudomonadota</taxon>
        <taxon>Gammaproteobacteria</taxon>
        <taxon>Orbales</taxon>
        <taxon>Orbaceae</taxon>
        <taxon>Gilliamella</taxon>
    </lineage>
</organism>
<keyword evidence="2" id="KW-1185">Reference proteome</keyword>
<dbReference type="Proteomes" id="UP000199670">
    <property type="component" value="Unassembled WGS sequence"/>
</dbReference>
<evidence type="ECO:0000313" key="1">
    <source>
        <dbReference type="EMBL" id="SCB80010.1"/>
    </source>
</evidence>
<evidence type="ECO:0000313" key="2">
    <source>
        <dbReference type="Proteomes" id="UP000199670"/>
    </source>
</evidence>
<proteinExistence type="predicted"/>
<reference evidence="2" key="1">
    <citation type="submission" date="2016-08" db="EMBL/GenBank/DDBJ databases">
        <authorList>
            <person name="Varghese N."/>
            <person name="Submissions Spin"/>
        </authorList>
    </citation>
    <scope>NUCLEOTIDE SEQUENCE [LARGE SCALE GENOMIC DNA]</scope>
    <source>
        <strain evidence="2">R-53248</strain>
    </source>
</reference>
<dbReference type="STRING" id="1798182.GA0061081_101338"/>
<name>A0A1C3ZCJ4_9GAMM</name>
<gene>
    <name evidence="1" type="ORF">GA0061081_101338</name>
</gene>
<protein>
    <submittedName>
        <fullName evidence="1">Uncharacterized protein</fullName>
    </submittedName>
</protein>
<accession>A0A1C3ZCJ4</accession>
<dbReference type="EMBL" id="FMAQ01000001">
    <property type="protein sequence ID" value="SCB80010.1"/>
    <property type="molecule type" value="Genomic_DNA"/>
</dbReference>